<gene>
    <name evidence="1" type="ORF">EST38_g4189</name>
</gene>
<name>A0A4Q2DN63_9AGAR</name>
<accession>A0A4Q2DN63</accession>
<proteinExistence type="predicted"/>
<dbReference type="PANTHER" id="PTHR30575:SF0">
    <property type="entry name" value="XAA-ARG DIPEPTIDASE"/>
    <property type="match status" value="1"/>
</dbReference>
<reference evidence="1 2" key="1">
    <citation type="submission" date="2019-01" db="EMBL/GenBank/DDBJ databases">
        <title>Draft genome sequence of Psathyrella aberdarensis IHI B618.</title>
        <authorList>
            <person name="Buettner E."/>
            <person name="Kellner H."/>
        </authorList>
    </citation>
    <scope>NUCLEOTIDE SEQUENCE [LARGE SCALE GENOMIC DNA]</scope>
    <source>
        <strain evidence="1 2">IHI B618</strain>
    </source>
</reference>
<keyword evidence="2" id="KW-1185">Reference proteome</keyword>
<dbReference type="PANTHER" id="PTHR30575">
    <property type="entry name" value="PEPTIDASE M20"/>
    <property type="match status" value="1"/>
</dbReference>
<dbReference type="Gene3D" id="3.40.630.10">
    <property type="entry name" value="Zn peptidases"/>
    <property type="match status" value="1"/>
</dbReference>
<dbReference type="SUPFAM" id="SSF53187">
    <property type="entry name" value="Zn-dependent exopeptidases"/>
    <property type="match status" value="1"/>
</dbReference>
<dbReference type="Gene3D" id="3.30.70.360">
    <property type="match status" value="1"/>
</dbReference>
<protein>
    <recommendedName>
        <fullName evidence="3">Peptidase M20 dimerisation domain-containing protein</fullName>
    </recommendedName>
</protein>
<dbReference type="InterPro" id="IPR052030">
    <property type="entry name" value="Peptidase_M20/M20A_hydrolases"/>
</dbReference>
<dbReference type="Proteomes" id="UP000290288">
    <property type="component" value="Unassembled WGS sequence"/>
</dbReference>
<organism evidence="1 2">
    <name type="scientific">Candolleomyces aberdarensis</name>
    <dbReference type="NCBI Taxonomy" id="2316362"/>
    <lineage>
        <taxon>Eukaryota</taxon>
        <taxon>Fungi</taxon>
        <taxon>Dikarya</taxon>
        <taxon>Basidiomycota</taxon>
        <taxon>Agaricomycotina</taxon>
        <taxon>Agaricomycetes</taxon>
        <taxon>Agaricomycetidae</taxon>
        <taxon>Agaricales</taxon>
        <taxon>Agaricineae</taxon>
        <taxon>Psathyrellaceae</taxon>
        <taxon>Candolleomyces</taxon>
    </lineage>
</organism>
<dbReference type="EMBL" id="SDEE01000099">
    <property type="protein sequence ID" value="RXW21660.1"/>
    <property type="molecule type" value="Genomic_DNA"/>
</dbReference>
<sequence>METHRIPGKVVLIGTPAEEAGGGKVILLERGAYKEMDVCIMCHPSPGAPASASIGTTIAMQAIDIEYFGHSAHAGAAPCISLLRQQIKPDQRIHGIIQGKDWSPNVIPDYSKMRWLVRARNAAELTSLVPRVRNCFEAAALATSCRCEVTADRPYYDLQQNHVLGAASFMNFVHRSTGLIVLLGRAFADIVGTRYGIQTTEAGSTASTDFGNVSYGENSTGLSLLRRRVLTLPNSLAGPSPSLCYSDSA</sequence>
<evidence type="ECO:0000313" key="1">
    <source>
        <dbReference type="EMBL" id="RXW21660.1"/>
    </source>
</evidence>
<dbReference type="InterPro" id="IPR036264">
    <property type="entry name" value="Bact_exopeptidase_dim_dom"/>
</dbReference>
<dbReference type="STRING" id="2316362.A0A4Q2DN63"/>
<dbReference type="SUPFAM" id="SSF55031">
    <property type="entry name" value="Bacterial exopeptidase dimerisation domain"/>
    <property type="match status" value="1"/>
</dbReference>
<dbReference type="GO" id="GO:0016805">
    <property type="term" value="F:dipeptidase activity"/>
    <property type="evidence" value="ECO:0007669"/>
    <property type="project" value="TreeGrafter"/>
</dbReference>
<evidence type="ECO:0000313" key="2">
    <source>
        <dbReference type="Proteomes" id="UP000290288"/>
    </source>
</evidence>
<dbReference type="AlphaFoldDB" id="A0A4Q2DN63"/>
<dbReference type="OrthoDB" id="6119954at2759"/>
<comment type="caution">
    <text evidence="1">The sequence shown here is derived from an EMBL/GenBank/DDBJ whole genome shotgun (WGS) entry which is preliminary data.</text>
</comment>
<evidence type="ECO:0008006" key="3">
    <source>
        <dbReference type="Google" id="ProtNLM"/>
    </source>
</evidence>